<comment type="catalytic activity">
    <reaction evidence="1">
        <text>Release of an N-terminal dipeptide, Xaa-Yaa-|-Zaa-, except when Xaa is Arg or Lys, or Yaa or Zaa is Pro.</text>
        <dbReference type="EC" id="3.4.14.1"/>
    </reaction>
</comment>
<protein>
    <recommendedName>
        <fullName evidence="7">Dipeptidyl peptidase 1</fullName>
        <ecNumber evidence="6">3.4.14.1</ecNumber>
    </recommendedName>
    <alternativeName>
        <fullName evidence="17">Cathepsin C</fullName>
    </alternativeName>
    <alternativeName>
        <fullName evidence="16">Cathepsin J</fullName>
    </alternativeName>
    <alternativeName>
        <fullName evidence="19">Dipeptidyl peptidase I</fullName>
    </alternativeName>
    <alternativeName>
        <fullName evidence="18">Dipeptidyl transferase</fullName>
    </alternativeName>
</protein>
<evidence type="ECO:0000256" key="4">
    <source>
        <dbReference type="ARBA" id="ARBA00008455"/>
    </source>
</evidence>
<comment type="function">
    <text evidence="20">Thiol protease. Has dipeptidylpeptidase activity. Active against a broad range of dipeptide substrates composed of both polar and hydrophobic amino acids. Proline cannot occupy the P1 position and arginine cannot occupy the P2 position of the substrate. Can act as both an exopeptidase and endopeptidase. Activates serine proteases such as elastase, cathepsin G and granzymes A and B.</text>
</comment>
<dbReference type="GeneID" id="103124420"/>
<comment type="similarity">
    <text evidence="4">Belongs to the peptidase C1 family.</text>
</comment>
<dbReference type="InterPro" id="IPR000169">
    <property type="entry name" value="Pept_cys_AS"/>
</dbReference>
<gene>
    <name evidence="24" type="primary">CTSC</name>
</gene>
<dbReference type="eggNOG" id="KOG1543">
    <property type="taxonomic scope" value="Eukaryota"/>
</dbReference>
<dbReference type="InParanoid" id="A0A1S3AHP6"/>
<accession>A0A1S3AHP6</accession>
<dbReference type="Pfam" id="PF08773">
    <property type="entry name" value="CathepsinC_exc"/>
    <property type="match status" value="1"/>
</dbReference>
<evidence type="ECO:0000256" key="19">
    <source>
        <dbReference type="ARBA" id="ARBA00032961"/>
    </source>
</evidence>
<evidence type="ECO:0000256" key="3">
    <source>
        <dbReference type="ARBA" id="ARBA00004371"/>
    </source>
</evidence>
<evidence type="ECO:0000256" key="6">
    <source>
        <dbReference type="ARBA" id="ARBA00012059"/>
    </source>
</evidence>
<dbReference type="FunFam" id="3.90.70.10:FF:000062">
    <property type="entry name" value="Dipeptidyl peptidase 1"/>
    <property type="match status" value="1"/>
</dbReference>
<dbReference type="OrthoDB" id="3789175at2759"/>
<dbReference type="GO" id="GO:0006508">
    <property type="term" value="P:proteolysis"/>
    <property type="evidence" value="ECO:0007669"/>
    <property type="project" value="UniProtKB-KW"/>
</dbReference>
<name>A0A1S3AHP6_ERIEU</name>
<evidence type="ECO:0000256" key="11">
    <source>
        <dbReference type="ARBA" id="ARBA00023145"/>
    </source>
</evidence>
<dbReference type="PROSITE" id="PS00139">
    <property type="entry name" value="THIOL_PROTEASE_CYS"/>
    <property type="match status" value="1"/>
</dbReference>
<feature type="domain" description="Peptidase C1A papain C-terminal" evidence="22">
    <location>
        <begin position="230"/>
        <end position="457"/>
    </location>
</feature>
<dbReference type="SMART" id="SM00645">
    <property type="entry name" value="Pept_C1"/>
    <property type="match status" value="1"/>
</dbReference>
<feature type="signal peptide" evidence="21">
    <location>
        <begin position="1"/>
        <end position="24"/>
    </location>
</feature>
<dbReference type="Proteomes" id="UP001652624">
    <property type="component" value="Chromosome 17"/>
</dbReference>
<keyword evidence="9" id="KW-0378">Hydrolase</keyword>
<dbReference type="InterPro" id="IPR014882">
    <property type="entry name" value="CathepsinC_exc"/>
</dbReference>
<dbReference type="CTD" id="1075"/>
<evidence type="ECO:0000256" key="20">
    <source>
        <dbReference type="ARBA" id="ARBA00045556"/>
    </source>
</evidence>
<evidence type="ECO:0000256" key="10">
    <source>
        <dbReference type="ARBA" id="ARBA00022807"/>
    </source>
</evidence>
<dbReference type="InterPro" id="IPR000668">
    <property type="entry name" value="Peptidase_C1A_C"/>
</dbReference>
<dbReference type="PRINTS" id="PR00705">
    <property type="entry name" value="PAPAIN"/>
</dbReference>
<evidence type="ECO:0000313" key="23">
    <source>
        <dbReference type="Proteomes" id="UP001652624"/>
    </source>
</evidence>
<keyword evidence="10" id="KW-0788">Thiol protease</keyword>
<evidence type="ECO:0000256" key="8">
    <source>
        <dbReference type="ARBA" id="ARBA00022670"/>
    </source>
</evidence>
<keyword evidence="23" id="KW-1185">Reference proteome</keyword>
<dbReference type="PROSITE" id="PS00639">
    <property type="entry name" value="THIOL_PROTEASE_HIS"/>
    <property type="match status" value="1"/>
</dbReference>
<evidence type="ECO:0000256" key="9">
    <source>
        <dbReference type="ARBA" id="ARBA00022801"/>
    </source>
</evidence>
<dbReference type="InterPro" id="IPR025660">
    <property type="entry name" value="Pept_his_AS"/>
</dbReference>
<keyword evidence="13" id="KW-0325">Glycoprotein</keyword>
<evidence type="ECO:0000256" key="5">
    <source>
        <dbReference type="ARBA" id="ARBA00011610"/>
    </source>
</evidence>
<evidence type="ECO:0000256" key="21">
    <source>
        <dbReference type="SAM" id="SignalP"/>
    </source>
</evidence>
<dbReference type="Gene3D" id="2.40.128.80">
    <property type="entry name" value="Cathepsin C, exclusion domain"/>
    <property type="match status" value="1"/>
</dbReference>
<dbReference type="SUPFAM" id="SSF54001">
    <property type="entry name" value="Cysteine proteinases"/>
    <property type="match status" value="1"/>
</dbReference>
<dbReference type="FunFam" id="2.40.128.80:FF:000001">
    <property type="entry name" value="Dipeptidyl peptidase 1"/>
    <property type="match status" value="1"/>
</dbReference>
<keyword evidence="14" id="KW-0868">Chloride</keyword>
<keyword evidence="8" id="KW-0645">Protease</keyword>
<comment type="cofactor">
    <cofactor evidence="2">
        <name>chloride</name>
        <dbReference type="ChEBI" id="CHEBI:17996"/>
    </cofactor>
</comment>
<evidence type="ECO:0000313" key="24">
    <source>
        <dbReference type="RefSeq" id="XP_007535200.1"/>
    </source>
</evidence>
<dbReference type="PROSITE" id="PS00640">
    <property type="entry name" value="THIOL_PROTEASE_ASN"/>
    <property type="match status" value="1"/>
</dbReference>
<dbReference type="InterPro" id="IPR025661">
    <property type="entry name" value="Pept_asp_AS"/>
</dbReference>
<dbReference type="Pfam" id="PF00112">
    <property type="entry name" value="Peptidase_C1"/>
    <property type="match status" value="1"/>
</dbReference>
<evidence type="ECO:0000256" key="17">
    <source>
        <dbReference type="ARBA" id="ARBA00029779"/>
    </source>
</evidence>
<evidence type="ECO:0000256" key="15">
    <source>
        <dbReference type="ARBA" id="ARBA00023228"/>
    </source>
</evidence>
<dbReference type="InterPro" id="IPR038765">
    <property type="entry name" value="Papain-like_cys_pep_sf"/>
</dbReference>
<dbReference type="Gene3D" id="3.90.70.10">
    <property type="entry name" value="Cysteine proteinases"/>
    <property type="match status" value="1"/>
</dbReference>
<dbReference type="GO" id="GO:0008234">
    <property type="term" value="F:cysteine-type peptidase activity"/>
    <property type="evidence" value="ECO:0007669"/>
    <property type="project" value="UniProtKB-KW"/>
</dbReference>
<dbReference type="EC" id="3.4.14.1" evidence="6"/>
<sequence length="462" mass="51130">MSLLARPLLAALLLLVCGAGPARGDTPANCTYPDLLGTWVFQVGPVSSQQATNCSAMGPVEKKVTVHLKKMDTAYDELGNSGHFTIIYNQGFEIVLNDYKWFAFFKYKQEGSKVTSYCHETMTGWVHDVLGRNWACFTGRKVETPPLVNVDTTPPKSILKRYSNRLYAYNPDFVKAINAAQKTWTATIYPEYETLTLRDMMRRSGGHSQKFPRPKPAPLTAEVHKQSLLLPPSWDWRNVNGINFISPVRNQGSCGSCYAFASVGMMEARIRILTNNTQTPILSPQEIVSCSPYAQGCEGGFPFLAAGKHAQDHGLVLESCFPYLGTDASCRLTTNCERRFSSAYGYVGGFYGGCNEALMRHELVHTGPLAVSFQVHPDFMHYRGGIYQHSGLQDPFNPFEPTNHAVLLVGYGSDLASGLDFWIVQNSWGEGWGEQGYFRIRRGSDECAIESIAVASTPIPGL</sequence>
<evidence type="ECO:0000256" key="13">
    <source>
        <dbReference type="ARBA" id="ARBA00023180"/>
    </source>
</evidence>
<evidence type="ECO:0000256" key="16">
    <source>
        <dbReference type="ARBA" id="ARBA00029762"/>
    </source>
</evidence>
<dbReference type="InterPro" id="IPR013128">
    <property type="entry name" value="Peptidase_C1A"/>
</dbReference>
<evidence type="ECO:0000256" key="12">
    <source>
        <dbReference type="ARBA" id="ARBA00023157"/>
    </source>
</evidence>
<feature type="chain" id="PRO_5018581269" description="Dipeptidyl peptidase 1" evidence="21">
    <location>
        <begin position="25"/>
        <end position="462"/>
    </location>
</feature>
<keyword evidence="11" id="KW-0865">Zymogen</keyword>
<keyword evidence="21" id="KW-0732">Signal</keyword>
<proteinExistence type="inferred from homology"/>
<organism evidence="23 24">
    <name type="scientific">Erinaceus europaeus</name>
    <name type="common">Western European hedgehog</name>
    <dbReference type="NCBI Taxonomy" id="9365"/>
    <lineage>
        <taxon>Eukaryota</taxon>
        <taxon>Metazoa</taxon>
        <taxon>Chordata</taxon>
        <taxon>Craniata</taxon>
        <taxon>Vertebrata</taxon>
        <taxon>Euteleostomi</taxon>
        <taxon>Mammalia</taxon>
        <taxon>Eutheria</taxon>
        <taxon>Laurasiatheria</taxon>
        <taxon>Eulipotyphla</taxon>
        <taxon>Erinaceidae</taxon>
        <taxon>Erinaceinae</taxon>
        <taxon>Erinaceus</taxon>
    </lineage>
</organism>
<dbReference type="SUPFAM" id="SSF75001">
    <property type="entry name" value="Dipeptidyl peptidase I (cathepsin C), exclusion domain"/>
    <property type="match status" value="1"/>
</dbReference>
<evidence type="ECO:0000259" key="22">
    <source>
        <dbReference type="SMART" id="SM00645"/>
    </source>
</evidence>
<dbReference type="AlphaFoldDB" id="A0A1S3AHP6"/>
<comment type="subcellular location">
    <subcellularLocation>
        <location evidence="3">Lysosome</location>
    </subcellularLocation>
</comment>
<dbReference type="InterPro" id="IPR036496">
    <property type="entry name" value="CathepsinC_exc_dom_sf"/>
</dbReference>
<evidence type="ECO:0000256" key="18">
    <source>
        <dbReference type="ARBA" id="ARBA00030778"/>
    </source>
</evidence>
<dbReference type="GO" id="GO:0005764">
    <property type="term" value="C:lysosome"/>
    <property type="evidence" value="ECO:0007669"/>
    <property type="project" value="UniProtKB-SubCell"/>
</dbReference>
<keyword evidence="15" id="KW-0458">Lysosome</keyword>
<evidence type="ECO:0000256" key="2">
    <source>
        <dbReference type="ARBA" id="ARBA00001923"/>
    </source>
</evidence>
<dbReference type="PANTHER" id="PTHR12411">
    <property type="entry name" value="CYSTEINE PROTEASE FAMILY C1-RELATED"/>
    <property type="match status" value="1"/>
</dbReference>
<comment type="subunit">
    <text evidence="5">Tetramer of heterotrimers consisting of exclusion domain, heavy- and light chains.</text>
</comment>
<evidence type="ECO:0000256" key="1">
    <source>
        <dbReference type="ARBA" id="ARBA00000738"/>
    </source>
</evidence>
<reference evidence="24" key="1">
    <citation type="submission" date="2025-08" db="UniProtKB">
        <authorList>
            <consortium name="RefSeq"/>
        </authorList>
    </citation>
    <scope>IDENTIFICATION</scope>
</reference>
<evidence type="ECO:0000256" key="14">
    <source>
        <dbReference type="ARBA" id="ARBA00023214"/>
    </source>
</evidence>
<evidence type="ECO:0000256" key="7">
    <source>
        <dbReference type="ARBA" id="ARBA00014709"/>
    </source>
</evidence>
<dbReference type="FunCoup" id="A0A1S3AHP6">
    <property type="interactions" value="607"/>
</dbReference>
<keyword evidence="12" id="KW-1015">Disulfide bond</keyword>
<dbReference type="GO" id="GO:0008239">
    <property type="term" value="F:dipeptidyl-peptidase activity"/>
    <property type="evidence" value="ECO:0007669"/>
    <property type="project" value="UniProtKB-EC"/>
</dbReference>
<dbReference type="RefSeq" id="XP_007535200.1">
    <property type="nucleotide sequence ID" value="XM_007535138.3"/>
</dbReference>